<feature type="compositionally biased region" description="Basic and acidic residues" evidence="2">
    <location>
        <begin position="77"/>
        <end position="87"/>
    </location>
</feature>
<name>A0A077WUM5_9FUNG</name>
<feature type="region of interest" description="Disordered" evidence="2">
    <location>
        <begin position="75"/>
        <end position="184"/>
    </location>
</feature>
<gene>
    <name evidence="3" type="ORF">LRAMOSA03264</name>
</gene>
<accession>A0A077WUM5</accession>
<dbReference type="OrthoDB" id="2285260at2759"/>
<keyword evidence="1" id="KW-0175">Coiled coil</keyword>
<dbReference type="AlphaFoldDB" id="A0A077WUM5"/>
<sequence>MSTPMRRQGPMRTDPNTLLRQNRELAYSRSLLTNHASRLQLDNQNLKQENARLREALCAALHYQSMTLAVIQSVVSQERDPQDDMHDPSSPLTSASESDSSPVTKSSAMTNEQQRVAKETKKYMPSLSPIVEQVQEQEPVSQQQPSSSEPPLCQSRGRRNKVQKSYRLPSLKQKLRKGDPFTYT</sequence>
<organism evidence="3">
    <name type="scientific">Lichtheimia ramosa</name>
    <dbReference type="NCBI Taxonomy" id="688394"/>
    <lineage>
        <taxon>Eukaryota</taxon>
        <taxon>Fungi</taxon>
        <taxon>Fungi incertae sedis</taxon>
        <taxon>Mucoromycota</taxon>
        <taxon>Mucoromycotina</taxon>
        <taxon>Mucoromycetes</taxon>
        <taxon>Mucorales</taxon>
        <taxon>Lichtheimiaceae</taxon>
        <taxon>Lichtheimia</taxon>
    </lineage>
</organism>
<feature type="coiled-coil region" evidence="1">
    <location>
        <begin position="29"/>
        <end position="56"/>
    </location>
</feature>
<proteinExistence type="predicted"/>
<dbReference type="EMBL" id="LK023346">
    <property type="protein sequence ID" value="CDS11000.1"/>
    <property type="molecule type" value="Genomic_DNA"/>
</dbReference>
<evidence type="ECO:0000313" key="3">
    <source>
        <dbReference type="EMBL" id="CDS11000.1"/>
    </source>
</evidence>
<reference evidence="3" key="1">
    <citation type="journal article" date="2014" name="Genome Announc.">
        <title>De novo whole-genome sequence and genome annotation of Lichtheimia ramosa.</title>
        <authorList>
            <person name="Linde J."/>
            <person name="Schwartze V."/>
            <person name="Binder U."/>
            <person name="Lass-Florl C."/>
            <person name="Voigt K."/>
            <person name="Horn F."/>
        </authorList>
    </citation>
    <scope>NUCLEOTIDE SEQUENCE</scope>
    <source>
        <strain evidence="3">JMRC FSU:6197</strain>
    </source>
</reference>
<evidence type="ECO:0000256" key="1">
    <source>
        <dbReference type="SAM" id="Coils"/>
    </source>
</evidence>
<protein>
    <submittedName>
        <fullName evidence="3">Uncharacterized protein</fullName>
    </submittedName>
</protein>
<evidence type="ECO:0000256" key="2">
    <source>
        <dbReference type="SAM" id="MobiDB-lite"/>
    </source>
</evidence>
<feature type="compositionally biased region" description="Polar residues" evidence="2">
    <location>
        <begin position="90"/>
        <end position="114"/>
    </location>
</feature>
<feature type="compositionally biased region" description="Low complexity" evidence="2">
    <location>
        <begin position="131"/>
        <end position="151"/>
    </location>
</feature>